<reference evidence="9" key="1">
    <citation type="journal article" date="2020" name="Nature">
        <title>Giant virus diversity and host interactions through global metagenomics.</title>
        <authorList>
            <person name="Schulz F."/>
            <person name="Roux S."/>
            <person name="Paez-Espino D."/>
            <person name="Jungbluth S."/>
            <person name="Walsh D.A."/>
            <person name="Denef V.J."/>
            <person name="McMahon K.D."/>
            <person name="Konstantinidis K.T."/>
            <person name="Eloe-Fadrosh E.A."/>
            <person name="Kyrpides N.C."/>
            <person name="Woyke T."/>
        </authorList>
    </citation>
    <scope>NUCLEOTIDE SEQUENCE</scope>
    <source>
        <strain evidence="9">GVMAG-M-3300018080-19</strain>
    </source>
</reference>
<evidence type="ECO:0000256" key="2">
    <source>
        <dbReference type="ARBA" id="ARBA00012512"/>
    </source>
</evidence>
<comment type="cofactor">
    <cofactor evidence="1">
        <name>FAD</name>
        <dbReference type="ChEBI" id="CHEBI:57692"/>
    </cofactor>
</comment>
<dbReference type="InterPro" id="IPR017905">
    <property type="entry name" value="ERV/ALR_sulphydryl_oxidase"/>
</dbReference>
<keyword evidence="3" id="KW-0285">Flavoprotein</keyword>
<evidence type="ECO:0000313" key="9">
    <source>
        <dbReference type="EMBL" id="QHS93596.1"/>
    </source>
</evidence>
<dbReference type="EMBL" id="MN739207">
    <property type="protein sequence ID" value="QHS93596.1"/>
    <property type="molecule type" value="Genomic_DNA"/>
</dbReference>
<evidence type="ECO:0000256" key="5">
    <source>
        <dbReference type="ARBA" id="ARBA00023002"/>
    </source>
</evidence>
<dbReference type="Pfam" id="PF04777">
    <property type="entry name" value="Evr1_Alr"/>
    <property type="match status" value="1"/>
</dbReference>
<keyword evidence="7" id="KW-0472">Membrane</keyword>
<keyword evidence="7" id="KW-0812">Transmembrane</keyword>
<feature type="domain" description="ERV/ALR sulfhydryl oxidase" evidence="8">
    <location>
        <begin position="6"/>
        <end position="106"/>
    </location>
</feature>
<evidence type="ECO:0000256" key="3">
    <source>
        <dbReference type="ARBA" id="ARBA00022630"/>
    </source>
</evidence>
<keyword evidence="6" id="KW-1015">Disulfide bond</keyword>
<dbReference type="GO" id="GO:0050660">
    <property type="term" value="F:flavin adenine dinucleotide binding"/>
    <property type="evidence" value="ECO:0007669"/>
    <property type="project" value="TreeGrafter"/>
</dbReference>
<dbReference type="GO" id="GO:0016971">
    <property type="term" value="F:flavin-dependent sulfhydryl oxidase activity"/>
    <property type="evidence" value="ECO:0007669"/>
    <property type="project" value="InterPro"/>
</dbReference>
<protein>
    <recommendedName>
        <fullName evidence="2">thiol oxidase</fullName>
        <ecNumber evidence="2">1.8.3.2</ecNumber>
    </recommendedName>
</protein>
<proteinExistence type="predicted"/>
<evidence type="ECO:0000256" key="4">
    <source>
        <dbReference type="ARBA" id="ARBA00022827"/>
    </source>
</evidence>
<accession>A0A6C0BN35</accession>
<name>A0A6C0BN35_9ZZZZ</name>
<dbReference type="GO" id="GO:0005739">
    <property type="term" value="C:mitochondrion"/>
    <property type="evidence" value="ECO:0007669"/>
    <property type="project" value="TreeGrafter"/>
</dbReference>
<sequence>MPNALSGLDIRVWGPALWKTLHTISFTYPKQPSAEDKHWYRTFYESLAHVLPCVKCRSHWAQLLRDFPIRLDSRQALSEWVVEAHNQVNERSKKPRKEYAEVLEEYRPPTQAQAPMTRSTGRPLYPWLMPLSVLIVLALTIYIIVHLTSRSSS</sequence>
<dbReference type="PROSITE" id="PS51324">
    <property type="entry name" value="ERV_ALR"/>
    <property type="match status" value="1"/>
</dbReference>
<dbReference type="InterPro" id="IPR039799">
    <property type="entry name" value="ALR/ERV"/>
</dbReference>
<dbReference type="Gene3D" id="1.20.120.310">
    <property type="entry name" value="ERV/ALR sulfhydryl oxidase domain"/>
    <property type="match status" value="1"/>
</dbReference>
<dbReference type="PANTHER" id="PTHR12645:SF0">
    <property type="entry name" value="FAD-LINKED SULFHYDRYL OXIDASE ALR"/>
    <property type="match status" value="1"/>
</dbReference>
<dbReference type="AlphaFoldDB" id="A0A6C0BN35"/>
<evidence type="ECO:0000256" key="1">
    <source>
        <dbReference type="ARBA" id="ARBA00001974"/>
    </source>
</evidence>
<dbReference type="PANTHER" id="PTHR12645">
    <property type="entry name" value="ALR/ERV"/>
    <property type="match status" value="1"/>
</dbReference>
<feature type="transmembrane region" description="Helical" evidence="7">
    <location>
        <begin position="124"/>
        <end position="145"/>
    </location>
</feature>
<keyword evidence="5" id="KW-0560">Oxidoreductase</keyword>
<keyword evidence="7" id="KW-1133">Transmembrane helix</keyword>
<organism evidence="9">
    <name type="scientific">viral metagenome</name>
    <dbReference type="NCBI Taxonomy" id="1070528"/>
    <lineage>
        <taxon>unclassified sequences</taxon>
        <taxon>metagenomes</taxon>
        <taxon>organismal metagenomes</taxon>
    </lineage>
</organism>
<evidence type="ECO:0000256" key="6">
    <source>
        <dbReference type="ARBA" id="ARBA00023157"/>
    </source>
</evidence>
<dbReference type="SUPFAM" id="SSF69000">
    <property type="entry name" value="FAD-dependent thiol oxidase"/>
    <property type="match status" value="1"/>
</dbReference>
<dbReference type="InterPro" id="IPR036774">
    <property type="entry name" value="ERV/ALR_sulphydryl_oxid_sf"/>
</dbReference>
<dbReference type="EC" id="1.8.3.2" evidence="2"/>
<evidence type="ECO:0000259" key="8">
    <source>
        <dbReference type="PROSITE" id="PS51324"/>
    </source>
</evidence>
<keyword evidence="4" id="KW-0274">FAD</keyword>
<evidence type="ECO:0000256" key="7">
    <source>
        <dbReference type="SAM" id="Phobius"/>
    </source>
</evidence>